<sequence length="207" mass="23820">MQKFGDLVLSTRKKKKISLDKVAHDLRVKREHLEALEAENWNDLPEPAFIKGYIKNYAEYLNLDPNYVLALYRRDYDETKYPQHSRLKKEKRFFITPNKITNTIFAIAVMAFLIYIAVQYSSIFSSPKLEITNPKSSETTSTPAIQIEGKTEKDATVSINGQFIAVDSSGNFSHQFLLNKGKNTIEIVASFRLSPKNKLTREIRLIE</sequence>
<name>A0A0G0WRT8_9BACT</name>
<dbReference type="InterPro" id="IPR050400">
    <property type="entry name" value="Bact_Cytoskel_RodZ"/>
</dbReference>
<keyword evidence="1" id="KW-1133">Transmembrane helix</keyword>
<accession>A0A0G0WRT8</accession>
<dbReference type="EMBL" id="LBZV01000004">
    <property type="protein sequence ID" value="KKR78082.1"/>
    <property type="molecule type" value="Genomic_DNA"/>
</dbReference>
<evidence type="ECO:0000256" key="1">
    <source>
        <dbReference type="SAM" id="Phobius"/>
    </source>
</evidence>
<dbReference type="PANTHER" id="PTHR34475:SF1">
    <property type="entry name" value="CYTOSKELETON PROTEIN RODZ"/>
    <property type="match status" value="1"/>
</dbReference>
<dbReference type="Pfam" id="PF09136">
    <property type="entry name" value="Glucodextran_B"/>
    <property type="match status" value="1"/>
</dbReference>
<dbReference type="Gene3D" id="2.60.40.10">
    <property type="entry name" value="Immunoglobulins"/>
    <property type="match status" value="1"/>
</dbReference>
<dbReference type="InterPro" id="IPR010982">
    <property type="entry name" value="Lambda_DNA-bd_dom_sf"/>
</dbReference>
<dbReference type="Proteomes" id="UP000034292">
    <property type="component" value="Unassembled WGS sequence"/>
</dbReference>
<dbReference type="Gene3D" id="1.10.260.40">
    <property type="entry name" value="lambda repressor-like DNA-binding domains"/>
    <property type="match status" value="1"/>
</dbReference>
<dbReference type="AlphaFoldDB" id="A0A0G0WRT8"/>
<dbReference type="Pfam" id="PF13413">
    <property type="entry name" value="HTH_25"/>
    <property type="match status" value="1"/>
</dbReference>
<reference evidence="2 3" key="1">
    <citation type="journal article" date="2015" name="Nature">
        <title>rRNA introns, odd ribosomes, and small enigmatic genomes across a large radiation of phyla.</title>
        <authorList>
            <person name="Brown C.T."/>
            <person name="Hug L.A."/>
            <person name="Thomas B.C."/>
            <person name="Sharon I."/>
            <person name="Castelle C.J."/>
            <person name="Singh A."/>
            <person name="Wilkins M.J."/>
            <person name="Williams K.H."/>
            <person name="Banfield J.F."/>
        </authorList>
    </citation>
    <scope>NUCLEOTIDE SEQUENCE [LARGE SCALE GENOMIC DNA]</scope>
</reference>
<comment type="caution">
    <text evidence="2">The sequence shown here is derived from an EMBL/GenBank/DDBJ whole genome shotgun (WGS) entry which is preliminary data.</text>
</comment>
<organism evidence="2 3">
    <name type="scientific">Candidatus Curtissbacteria bacterium GW2011_GWA1_40_9</name>
    <dbReference type="NCBI Taxonomy" id="1618408"/>
    <lineage>
        <taxon>Bacteria</taxon>
        <taxon>Candidatus Curtissiibacteriota</taxon>
    </lineage>
</organism>
<feature type="transmembrane region" description="Helical" evidence="1">
    <location>
        <begin position="100"/>
        <end position="118"/>
    </location>
</feature>
<dbReference type="GO" id="GO:0003677">
    <property type="term" value="F:DNA binding"/>
    <property type="evidence" value="ECO:0007669"/>
    <property type="project" value="UniProtKB-KW"/>
</dbReference>
<protein>
    <submittedName>
        <fullName evidence="2">DNA-binding helix-turn-helix protein</fullName>
    </submittedName>
</protein>
<dbReference type="InterPro" id="IPR013783">
    <property type="entry name" value="Ig-like_fold"/>
</dbReference>
<dbReference type="PANTHER" id="PTHR34475">
    <property type="match status" value="1"/>
</dbReference>
<dbReference type="STRING" id="1618408.UU23_C0004G0064"/>
<proteinExistence type="predicted"/>
<keyword evidence="1" id="KW-0472">Membrane</keyword>
<evidence type="ECO:0000313" key="2">
    <source>
        <dbReference type="EMBL" id="KKR78082.1"/>
    </source>
</evidence>
<evidence type="ECO:0000313" key="3">
    <source>
        <dbReference type="Proteomes" id="UP000034292"/>
    </source>
</evidence>
<keyword evidence="1" id="KW-0812">Transmembrane</keyword>
<gene>
    <name evidence="2" type="ORF">UU23_C0004G0064</name>
</gene>
<keyword evidence="2" id="KW-0238">DNA-binding</keyword>